<dbReference type="GO" id="GO:0044027">
    <property type="term" value="P:negative regulation of gene expression via chromosomal CpG island methylation"/>
    <property type="evidence" value="ECO:0007669"/>
    <property type="project" value="TreeGrafter"/>
</dbReference>
<accession>A0A6B2LHI2</accession>
<comment type="subcellular location">
    <subcellularLocation>
        <location evidence="2">Nucleus</location>
    </subcellularLocation>
</comment>
<protein>
    <recommendedName>
        <fullName evidence="4">YDG domain-containing protein</fullName>
    </recommendedName>
</protein>
<reference evidence="5" key="1">
    <citation type="journal article" date="2020" name="J. Eukaryot. Microbiol.">
        <title>De novo Sequencing, Assembly and Annotation of the Transcriptome for the Free-Living Testate Amoeba Arcella intermedia.</title>
        <authorList>
            <person name="Ribeiro G.M."/>
            <person name="Porfirio-Sousa A.L."/>
            <person name="Maurer-Alcala X.X."/>
            <person name="Katz L.A."/>
            <person name="Lahr D.J.G."/>
        </authorList>
    </citation>
    <scope>NUCLEOTIDE SEQUENCE</scope>
</reference>
<evidence type="ECO:0000256" key="1">
    <source>
        <dbReference type="ARBA" id="ARBA00023242"/>
    </source>
</evidence>
<dbReference type="SMART" id="SM00466">
    <property type="entry name" value="SRA"/>
    <property type="match status" value="1"/>
</dbReference>
<evidence type="ECO:0000256" key="3">
    <source>
        <dbReference type="SAM" id="MobiDB-lite"/>
    </source>
</evidence>
<dbReference type="InterPro" id="IPR015947">
    <property type="entry name" value="PUA-like_sf"/>
</dbReference>
<dbReference type="PANTHER" id="PTHR14140:SF27">
    <property type="entry name" value="OS04G0289800 PROTEIN"/>
    <property type="match status" value="1"/>
</dbReference>
<feature type="domain" description="YDG" evidence="4">
    <location>
        <begin position="1"/>
        <end position="106"/>
    </location>
</feature>
<dbReference type="EMBL" id="GIBP01007328">
    <property type="protein sequence ID" value="NDV36297.1"/>
    <property type="molecule type" value="Transcribed_RNA"/>
</dbReference>
<name>A0A6B2LHI2_9EUKA</name>
<evidence type="ECO:0000313" key="5">
    <source>
        <dbReference type="EMBL" id="NDV36297.1"/>
    </source>
</evidence>
<dbReference type="GO" id="GO:0061630">
    <property type="term" value="F:ubiquitin protein ligase activity"/>
    <property type="evidence" value="ECO:0007669"/>
    <property type="project" value="TreeGrafter"/>
</dbReference>
<feature type="region of interest" description="Disordered" evidence="3">
    <location>
        <begin position="115"/>
        <end position="153"/>
    </location>
</feature>
<dbReference type="InterPro" id="IPR045134">
    <property type="entry name" value="UHRF1/2-like"/>
</dbReference>
<evidence type="ECO:0000256" key="2">
    <source>
        <dbReference type="PROSITE-ProRule" id="PRU00358"/>
    </source>
</evidence>
<dbReference type="PANTHER" id="PTHR14140">
    <property type="entry name" value="E3 UBIQUITIN-PROTEIN LIGASE UHRF-RELATED"/>
    <property type="match status" value="1"/>
</dbReference>
<dbReference type="Pfam" id="PF02182">
    <property type="entry name" value="SAD_SRA"/>
    <property type="match status" value="1"/>
</dbReference>
<organism evidence="5">
    <name type="scientific">Arcella intermedia</name>
    <dbReference type="NCBI Taxonomy" id="1963864"/>
    <lineage>
        <taxon>Eukaryota</taxon>
        <taxon>Amoebozoa</taxon>
        <taxon>Tubulinea</taxon>
        <taxon>Elardia</taxon>
        <taxon>Arcellinida</taxon>
        <taxon>Sphaerothecina</taxon>
        <taxon>Arcellidae</taxon>
        <taxon>Arcella</taxon>
    </lineage>
</organism>
<evidence type="ECO:0000259" key="4">
    <source>
        <dbReference type="PROSITE" id="PS51015"/>
    </source>
</evidence>
<dbReference type="GO" id="GO:0016567">
    <property type="term" value="P:protein ubiquitination"/>
    <property type="evidence" value="ECO:0007669"/>
    <property type="project" value="TreeGrafter"/>
</dbReference>
<dbReference type="InterPro" id="IPR036987">
    <property type="entry name" value="SRA-YDG_sf"/>
</dbReference>
<dbReference type="InterPro" id="IPR003105">
    <property type="entry name" value="SRA_YDG"/>
</dbReference>
<sequence length="187" mass="21265">MHGAESVVLSGGYEDDVDNGEEVTYTGCGGFVKRVQVMNQTQENPSNAALCTSISTKVPVRVVRGFSLKSAYAPVEGYRYDGLYIVTSMWKERRRKLVVLRFHLERLEGQPPIPVREKISRKRNLPKTRENVRQQRVPQPKNKLKRKNPTSLRSATFPSDFAVPYPIISPSFVAPVSMDVFREPIWL</sequence>
<dbReference type="GO" id="GO:0005634">
    <property type="term" value="C:nucleus"/>
    <property type="evidence" value="ECO:0007669"/>
    <property type="project" value="UniProtKB-SubCell"/>
</dbReference>
<dbReference type="Gene3D" id="2.30.280.10">
    <property type="entry name" value="SRA-YDG"/>
    <property type="match status" value="1"/>
</dbReference>
<keyword evidence="1 2" id="KW-0539">Nucleus</keyword>
<dbReference type="PROSITE" id="PS51015">
    <property type="entry name" value="YDG"/>
    <property type="match status" value="1"/>
</dbReference>
<dbReference type="SUPFAM" id="SSF88697">
    <property type="entry name" value="PUA domain-like"/>
    <property type="match status" value="1"/>
</dbReference>
<proteinExistence type="predicted"/>
<dbReference type="AlphaFoldDB" id="A0A6B2LHI2"/>